<reference evidence="10" key="1">
    <citation type="journal article" date="2019" name="Int. J. Syst. Evol. Microbiol.">
        <title>The Global Catalogue of Microorganisms (GCM) 10K type strain sequencing project: providing services to taxonomists for standard genome sequencing and annotation.</title>
        <authorList>
            <consortium name="The Broad Institute Genomics Platform"/>
            <consortium name="The Broad Institute Genome Sequencing Center for Infectious Disease"/>
            <person name="Wu L."/>
            <person name="Ma J."/>
        </authorList>
    </citation>
    <scope>NUCLEOTIDE SEQUENCE [LARGE SCALE GENOMIC DNA]</scope>
    <source>
        <strain evidence="10">CCUG 36956</strain>
    </source>
</reference>
<feature type="transmembrane region" description="Helical" evidence="7">
    <location>
        <begin position="71"/>
        <end position="94"/>
    </location>
</feature>
<evidence type="ECO:0000313" key="10">
    <source>
        <dbReference type="Proteomes" id="UP001596379"/>
    </source>
</evidence>
<evidence type="ECO:0000256" key="1">
    <source>
        <dbReference type="ARBA" id="ARBA00004651"/>
    </source>
</evidence>
<dbReference type="EMBL" id="JBHTCC010000003">
    <property type="protein sequence ID" value="MFC7299593.1"/>
    <property type="molecule type" value="Genomic_DNA"/>
</dbReference>
<comment type="caution">
    <text evidence="9">The sequence shown here is derived from an EMBL/GenBank/DDBJ whole genome shotgun (WGS) entry which is preliminary data.</text>
</comment>
<evidence type="ECO:0000256" key="3">
    <source>
        <dbReference type="ARBA" id="ARBA00022475"/>
    </source>
</evidence>
<keyword evidence="5 7" id="KW-1133">Transmembrane helix</keyword>
<evidence type="ECO:0000256" key="5">
    <source>
        <dbReference type="ARBA" id="ARBA00022989"/>
    </source>
</evidence>
<gene>
    <name evidence="9" type="ORF">ACFQO0_14205</name>
</gene>
<evidence type="ECO:0000259" key="8">
    <source>
        <dbReference type="Pfam" id="PF09335"/>
    </source>
</evidence>
<dbReference type="InterPro" id="IPR032818">
    <property type="entry name" value="DedA-like"/>
</dbReference>
<evidence type="ECO:0000256" key="7">
    <source>
        <dbReference type="RuleBase" id="RU367016"/>
    </source>
</evidence>
<dbReference type="PANTHER" id="PTHR30353">
    <property type="entry name" value="INNER MEMBRANE PROTEIN DEDA-RELATED"/>
    <property type="match status" value="1"/>
</dbReference>
<dbReference type="Pfam" id="PF09335">
    <property type="entry name" value="VTT_dom"/>
    <property type="match status" value="1"/>
</dbReference>
<name>A0ABW2J923_9BURK</name>
<evidence type="ECO:0000313" key="9">
    <source>
        <dbReference type="EMBL" id="MFC7299593.1"/>
    </source>
</evidence>
<feature type="domain" description="VTT" evidence="8">
    <location>
        <begin position="50"/>
        <end position="175"/>
    </location>
</feature>
<feature type="transmembrane region" description="Helical" evidence="7">
    <location>
        <begin position="155"/>
        <end position="177"/>
    </location>
</feature>
<keyword evidence="4 7" id="KW-0812">Transmembrane</keyword>
<protein>
    <submittedName>
        <fullName evidence="9">VTT domain-containing protein</fullName>
    </submittedName>
</protein>
<keyword evidence="3 7" id="KW-1003">Cell membrane</keyword>
<sequence length="213" mass="23920">MQSFVAFINIWFLHLDVQLSTLLALHGSWVYLILFSVIFIETGLVIMPFLPGDSLLFVAGALSASSLLDPWLLFALLVIAAVSGDAVNFFMGTFTRERAIDTRRILFLKQDHINRTHNFFERHGGKTIVLARFVPIIRTLAPFVAALGRMPPRIFFVYNIIGAVLWVGLLIACGHFFGNIPWVITNLTIVILGIVFISILPVIISWLCSRQSY</sequence>
<accession>A0ABW2J923</accession>
<feature type="transmembrane region" description="Helical" evidence="7">
    <location>
        <begin position="32"/>
        <end position="51"/>
    </location>
</feature>
<feature type="transmembrane region" description="Helical" evidence="7">
    <location>
        <begin position="183"/>
        <end position="208"/>
    </location>
</feature>
<dbReference type="PANTHER" id="PTHR30353:SF0">
    <property type="entry name" value="TRANSMEMBRANE PROTEIN"/>
    <property type="match status" value="1"/>
</dbReference>
<comment type="similarity">
    <text evidence="2 7">Belongs to the DedA family.</text>
</comment>
<evidence type="ECO:0000256" key="2">
    <source>
        <dbReference type="ARBA" id="ARBA00010792"/>
    </source>
</evidence>
<keyword evidence="6 7" id="KW-0472">Membrane</keyword>
<comment type="subcellular location">
    <subcellularLocation>
        <location evidence="1 7">Cell membrane</location>
        <topology evidence="1 7">Multi-pass membrane protein</topology>
    </subcellularLocation>
</comment>
<dbReference type="InterPro" id="IPR032816">
    <property type="entry name" value="VTT_dom"/>
</dbReference>
<proteinExistence type="inferred from homology"/>
<keyword evidence="10" id="KW-1185">Reference proteome</keyword>
<evidence type="ECO:0000256" key="4">
    <source>
        <dbReference type="ARBA" id="ARBA00022692"/>
    </source>
</evidence>
<organism evidence="9 10">
    <name type="scientific">Herminiimonas aquatilis</name>
    <dbReference type="NCBI Taxonomy" id="345342"/>
    <lineage>
        <taxon>Bacteria</taxon>
        <taxon>Pseudomonadati</taxon>
        <taxon>Pseudomonadota</taxon>
        <taxon>Betaproteobacteria</taxon>
        <taxon>Burkholderiales</taxon>
        <taxon>Oxalobacteraceae</taxon>
        <taxon>Herminiimonas</taxon>
    </lineage>
</organism>
<evidence type="ECO:0000256" key="6">
    <source>
        <dbReference type="ARBA" id="ARBA00023136"/>
    </source>
</evidence>
<dbReference type="RefSeq" id="WP_382235736.1">
    <property type="nucleotide sequence ID" value="NZ_JBHTCC010000003.1"/>
</dbReference>
<dbReference type="Proteomes" id="UP001596379">
    <property type="component" value="Unassembled WGS sequence"/>
</dbReference>